<feature type="binding site" evidence="7">
    <location>
        <position position="137"/>
    </location>
    <ligand>
        <name>ATP</name>
        <dbReference type="ChEBI" id="CHEBI:30616"/>
    </ligand>
</feature>
<keyword evidence="11" id="KW-1185">Reference proteome</keyword>
<dbReference type="PANTHER" id="PTHR24350">
    <property type="entry name" value="SERINE/THREONINE-PROTEIN KINASE IAL-RELATED"/>
    <property type="match status" value="1"/>
</dbReference>
<evidence type="ECO:0000313" key="11">
    <source>
        <dbReference type="Proteomes" id="UP000243579"/>
    </source>
</evidence>
<dbReference type="InterPro" id="IPR000719">
    <property type="entry name" value="Prot_kinase_dom"/>
</dbReference>
<dbReference type="Pfam" id="PF00069">
    <property type="entry name" value="Pkinase"/>
    <property type="match status" value="1"/>
</dbReference>
<dbReference type="AlphaFoldDB" id="A0A1V9Y9G4"/>
<evidence type="ECO:0000256" key="1">
    <source>
        <dbReference type="ARBA" id="ARBA00022527"/>
    </source>
</evidence>
<evidence type="ECO:0000313" key="10">
    <source>
        <dbReference type="EMBL" id="OQR82371.1"/>
    </source>
</evidence>
<dbReference type="InterPro" id="IPR008271">
    <property type="entry name" value="Ser/Thr_kinase_AS"/>
</dbReference>
<evidence type="ECO:0000256" key="7">
    <source>
        <dbReference type="PIRSR" id="PIRSR630616-2"/>
    </source>
</evidence>
<dbReference type="InterPro" id="IPR030616">
    <property type="entry name" value="Aur-like"/>
</dbReference>
<name>A0A1V9Y9G4_ACHHY</name>
<proteinExistence type="predicted"/>
<dbReference type="GO" id="GO:0004674">
    <property type="term" value="F:protein serine/threonine kinase activity"/>
    <property type="evidence" value="ECO:0007669"/>
    <property type="project" value="UniProtKB-KW"/>
</dbReference>
<comment type="caution">
    <text evidence="10">The sequence shown here is derived from an EMBL/GenBank/DDBJ whole genome shotgun (WGS) entry which is preliminary data.</text>
</comment>
<evidence type="ECO:0000256" key="5">
    <source>
        <dbReference type="ARBA" id="ARBA00022840"/>
    </source>
</evidence>
<keyword evidence="1" id="KW-0723">Serine/threonine-protein kinase</keyword>
<keyword evidence="2" id="KW-0808">Transferase</keyword>
<evidence type="ECO:0000256" key="2">
    <source>
        <dbReference type="ARBA" id="ARBA00022679"/>
    </source>
</evidence>
<dbReference type="PROSITE" id="PS50011">
    <property type="entry name" value="PROTEIN_KINASE_DOM"/>
    <property type="match status" value="1"/>
</dbReference>
<dbReference type="SMART" id="SM00220">
    <property type="entry name" value="S_TKc"/>
    <property type="match status" value="1"/>
</dbReference>
<dbReference type="SUPFAM" id="SSF56112">
    <property type="entry name" value="Protein kinase-like (PK-like)"/>
    <property type="match status" value="1"/>
</dbReference>
<dbReference type="Gene3D" id="1.10.510.10">
    <property type="entry name" value="Transferase(Phosphotransferase) domain 1"/>
    <property type="match status" value="1"/>
</dbReference>
<keyword evidence="3 7" id="KW-0547">Nucleotide-binding</keyword>
<reference evidence="10 11" key="1">
    <citation type="journal article" date="2014" name="Genome Biol. Evol.">
        <title>The secreted proteins of Achlya hypogyna and Thraustotheca clavata identify the ancestral oomycete secretome and reveal gene acquisitions by horizontal gene transfer.</title>
        <authorList>
            <person name="Misner I."/>
            <person name="Blouin N."/>
            <person name="Leonard G."/>
            <person name="Richards T.A."/>
            <person name="Lane C.E."/>
        </authorList>
    </citation>
    <scope>NUCLEOTIDE SEQUENCE [LARGE SCALE GENOMIC DNA]</scope>
    <source>
        <strain evidence="10 11">ATCC 48635</strain>
    </source>
</reference>
<evidence type="ECO:0000259" key="9">
    <source>
        <dbReference type="PROSITE" id="PS50011"/>
    </source>
</evidence>
<evidence type="ECO:0000256" key="6">
    <source>
        <dbReference type="PIRSR" id="PIRSR630616-1"/>
    </source>
</evidence>
<feature type="domain" description="Protein kinase" evidence="9">
    <location>
        <begin position="1"/>
        <end position="237"/>
    </location>
</feature>
<dbReference type="OrthoDB" id="541276at2759"/>
<dbReference type="Proteomes" id="UP000243579">
    <property type="component" value="Unassembled WGS sequence"/>
</dbReference>
<evidence type="ECO:0000256" key="3">
    <source>
        <dbReference type="ARBA" id="ARBA00022741"/>
    </source>
</evidence>
<dbReference type="STRING" id="1202772.A0A1V9Y9G4"/>
<feature type="binding site" evidence="7">
    <location>
        <begin position="119"/>
        <end position="120"/>
    </location>
    <ligand>
        <name>ATP</name>
        <dbReference type="ChEBI" id="CHEBI:30616"/>
    </ligand>
</feature>
<gene>
    <name evidence="10" type="ORF">ACHHYP_20795</name>
</gene>
<organism evidence="10 11">
    <name type="scientific">Achlya hypogyna</name>
    <name type="common">Oomycete</name>
    <name type="synonym">Protoachlya hypogyna</name>
    <dbReference type="NCBI Taxonomy" id="1202772"/>
    <lineage>
        <taxon>Eukaryota</taxon>
        <taxon>Sar</taxon>
        <taxon>Stramenopiles</taxon>
        <taxon>Oomycota</taxon>
        <taxon>Saprolegniomycetes</taxon>
        <taxon>Saprolegniales</taxon>
        <taxon>Achlyaceae</taxon>
        <taxon>Achlya</taxon>
    </lineage>
</organism>
<dbReference type="EMBL" id="JNBR01002475">
    <property type="protein sequence ID" value="OQR82371.1"/>
    <property type="molecule type" value="Genomic_DNA"/>
</dbReference>
<protein>
    <submittedName>
        <fullName evidence="10">Myosin light chain kinase</fullName>
    </submittedName>
</protein>
<evidence type="ECO:0000256" key="8">
    <source>
        <dbReference type="PIRSR" id="PIRSR630616-3"/>
    </source>
</evidence>
<keyword evidence="5 7" id="KW-0067">ATP-binding</keyword>
<dbReference type="InterPro" id="IPR011009">
    <property type="entry name" value="Kinase-like_dom_sf"/>
</dbReference>
<keyword evidence="4 10" id="KW-0418">Kinase</keyword>
<accession>A0A1V9Y9G4</accession>
<feature type="cross-link" description="Glycyl lysine isopeptide (Lys-Gly) (interchain with G-Cter in SUMO2)" evidence="8">
    <location>
        <position position="117"/>
    </location>
</feature>
<feature type="active site" description="Proton acceptor" evidence="6">
    <location>
        <position position="115"/>
    </location>
</feature>
<sequence>MTDVYCGVHRATGAPVVVKQLRSIPETLLGYHLKDLRSEIASLLALTGHPNVVQLRDHFVTPVGGQIVLEFVPGGDLYQYLRHHGALDITVARDIINQLLDALNACHARAIVHRDVKPENILLAATTSGKISVKLGDFGLATSIRHGLTRRCGSAGYMAPEMKQGNTYNSGVDIWSLGVVAYNLLTGRMPSFDALEVLQIGPEVALPEDAITCVQQMLAPLPASRPSAAELKCHPWLMKNDVDVTEILVEHLVARKDNAQDPTLTRHLVSMANTLRLDGNIRDDLLRAMTASLIDEDTVLPLLSGEGETYHHLFQR</sequence>
<dbReference type="PROSITE" id="PS00108">
    <property type="entry name" value="PROTEIN_KINASE_ST"/>
    <property type="match status" value="1"/>
</dbReference>
<evidence type="ECO:0000256" key="4">
    <source>
        <dbReference type="ARBA" id="ARBA00022777"/>
    </source>
</evidence>
<dbReference type="GO" id="GO:0005524">
    <property type="term" value="F:ATP binding"/>
    <property type="evidence" value="ECO:0007669"/>
    <property type="project" value="UniProtKB-KW"/>
</dbReference>